<organism evidence="2 3">
    <name type="scientific">Streptacidiphilus fuscans</name>
    <dbReference type="NCBI Taxonomy" id="2789292"/>
    <lineage>
        <taxon>Bacteria</taxon>
        <taxon>Bacillati</taxon>
        <taxon>Actinomycetota</taxon>
        <taxon>Actinomycetes</taxon>
        <taxon>Kitasatosporales</taxon>
        <taxon>Streptomycetaceae</taxon>
        <taxon>Streptacidiphilus</taxon>
    </lineage>
</organism>
<evidence type="ECO:0000313" key="2">
    <source>
        <dbReference type="EMBL" id="MBF9073181.1"/>
    </source>
</evidence>
<proteinExistence type="predicted"/>
<reference evidence="2" key="1">
    <citation type="submission" date="2020-11" db="EMBL/GenBank/DDBJ databases">
        <title>Isolation and identification of active actinomycetes.</title>
        <authorList>
            <person name="Yu B."/>
        </authorList>
    </citation>
    <scope>NUCLEOTIDE SEQUENCE</scope>
    <source>
        <strain evidence="2">NEAU-YB345</strain>
    </source>
</reference>
<dbReference type="EMBL" id="JADPRT010000020">
    <property type="protein sequence ID" value="MBF9073181.1"/>
    <property type="molecule type" value="Genomic_DNA"/>
</dbReference>
<sequence>MTVARGSGRDDVAGGAGRRWRGEAGRAEAQAAREAAAQAFYEVDTLQRDVRINVETVAAADSSPGAQRAVADFAAISQRVDQVSTAYISALDAVDLDAEELSPGAAAQARQRLDHSRQQLLQAKAELEQFAAYLEPLQSAAAAQLAQVAPAVERAKQAWLAASNALDAAKAARLGTDAQSRALAELGPQLRVLGEGAGKHGVQPILRTAADVQRAAEGIRAAAERLPQQAAEIDRALSSLRTRTQALQTRAEQVGPVLSELRRRFSEGCWQDLQHVPDQAQDAARQALAQLSDAERARNEQRFADAQAVIQRVRTLLTTADGSVALANDRLHALNEAQRAPQDEIERTRFALRDAQRLAMAGRNAPDPRHAQPLDAALERLERAATGLTGRHPDYWHFLTETAAVRETAASVVQAIRAEKGMPSSR</sequence>
<evidence type="ECO:0008006" key="4">
    <source>
        <dbReference type="Google" id="ProtNLM"/>
    </source>
</evidence>
<protein>
    <recommendedName>
        <fullName evidence="4">Molecular chaperone DnaJ</fullName>
    </recommendedName>
</protein>
<feature type="region of interest" description="Disordered" evidence="1">
    <location>
        <begin position="1"/>
        <end position="25"/>
    </location>
</feature>
<comment type="caution">
    <text evidence="2">The sequence shown here is derived from an EMBL/GenBank/DDBJ whole genome shotgun (WGS) entry which is preliminary data.</text>
</comment>
<dbReference type="AlphaFoldDB" id="A0A931BAT9"/>
<accession>A0A931BAT9</accession>
<gene>
    <name evidence="2" type="ORF">I2501_34735</name>
</gene>
<dbReference type="Proteomes" id="UP000657385">
    <property type="component" value="Unassembled WGS sequence"/>
</dbReference>
<evidence type="ECO:0000256" key="1">
    <source>
        <dbReference type="SAM" id="MobiDB-lite"/>
    </source>
</evidence>
<evidence type="ECO:0000313" key="3">
    <source>
        <dbReference type="Proteomes" id="UP000657385"/>
    </source>
</evidence>
<name>A0A931BAT9_9ACTN</name>
<keyword evidence="3" id="KW-1185">Reference proteome</keyword>